<keyword evidence="4" id="KW-1185">Reference proteome</keyword>
<evidence type="ECO:0000256" key="1">
    <source>
        <dbReference type="SAM" id="SignalP"/>
    </source>
</evidence>
<reference evidence="4" key="2">
    <citation type="submission" date="2012-11" db="EMBL/GenBank/DDBJ databases">
        <authorList>
            <person name="Kuo A."/>
            <person name="Curtis B.A."/>
            <person name="Tanifuji G."/>
            <person name="Burki F."/>
            <person name="Gruber A."/>
            <person name="Irimia M."/>
            <person name="Maruyama S."/>
            <person name="Arias M.C."/>
            <person name="Ball S.G."/>
            <person name="Gile G.H."/>
            <person name="Hirakawa Y."/>
            <person name="Hopkins J.F."/>
            <person name="Rensing S.A."/>
            <person name="Schmutz J."/>
            <person name="Symeonidi A."/>
            <person name="Elias M."/>
            <person name="Eveleigh R.J."/>
            <person name="Herman E.K."/>
            <person name="Klute M.J."/>
            <person name="Nakayama T."/>
            <person name="Obornik M."/>
            <person name="Reyes-Prieto A."/>
            <person name="Armbrust E.V."/>
            <person name="Aves S.J."/>
            <person name="Beiko R.G."/>
            <person name="Coutinho P."/>
            <person name="Dacks J.B."/>
            <person name="Durnford D.G."/>
            <person name="Fast N.M."/>
            <person name="Green B.R."/>
            <person name="Grisdale C."/>
            <person name="Hempe F."/>
            <person name="Henrissat B."/>
            <person name="Hoppner M.P."/>
            <person name="Ishida K.-I."/>
            <person name="Kim E."/>
            <person name="Koreny L."/>
            <person name="Kroth P.G."/>
            <person name="Liu Y."/>
            <person name="Malik S.-B."/>
            <person name="Maier U.G."/>
            <person name="McRose D."/>
            <person name="Mock T."/>
            <person name="Neilson J.A."/>
            <person name="Onodera N.T."/>
            <person name="Poole A.M."/>
            <person name="Pritham E.J."/>
            <person name="Richards T.A."/>
            <person name="Rocap G."/>
            <person name="Roy S.W."/>
            <person name="Sarai C."/>
            <person name="Schaack S."/>
            <person name="Shirato S."/>
            <person name="Slamovits C.H."/>
            <person name="Spencer D.F."/>
            <person name="Suzuki S."/>
            <person name="Worden A.Z."/>
            <person name="Zauner S."/>
            <person name="Barry K."/>
            <person name="Bell C."/>
            <person name="Bharti A.K."/>
            <person name="Crow J.A."/>
            <person name="Grimwood J."/>
            <person name="Kramer R."/>
            <person name="Lindquist E."/>
            <person name="Lucas S."/>
            <person name="Salamov A."/>
            <person name="McFadden G.I."/>
            <person name="Lane C.E."/>
            <person name="Keeling P.J."/>
            <person name="Gray M.W."/>
            <person name="Grigoriev I.V."/>
            <person name="Archibald J.M."/>
        </authorList>
    </citation>
    <scope>NUCLEOTIDE SEQUENCE</scope>
    <source>
        <strain evidence="4">CCMP2712</strain>
    </source>
</reference>
<protein>
    <submittedName>
        <fullName evidence="2 3">Uncharacterized protein</fullName>
    </submittedName>
</protein>
<dbReference type="EMBL" id="JH992968">
    <property type="protein sequence ID" value="EKX54085.1"/>
    <property type="molecule type" value="Genomic_DNA"/>
</dbReference>
<proteinExistence type="predicted"/>
<dbReference type="RefSeq" id="XP_005841065.1">
    <property type="nucleotide sequence ID" value="XM_005841008.1"/>
</dbReference>
<keyword evidence="1" id="KW-0732">Signal</keyword>
<accession>L1K0V5</accession>
<evidence type="ECO:0000313" key="2">
    <source>
        <dbReference type="EMBL" id="EKX54085.1"/>
    </source>
</evidence>
<evidence type="ECO:0000313" key="3">
    <source>
        <dbReference type="EnsemblProtists" id="EKX54085"/>
    </source>
</evidence>
<dbReference type="GeneID" id="17310853"/>
<reference evidence="2 4" key="1">
    <citation type="journal article" date="2012" name="Nature">
        <title>Algal genomes reveal evolutionary mosaicism and the fate of nucleomorphs.</title>
        <authorList>
            <consortium name="DOE Joint Genome Institute"/>
            <person name="Curtis B.A."/>
            <person name="Tanifuji G."/>
            <person name="Burki F."/>
            <person name="Gruber A."/>
            <person name="Irimia M."/>
            <person name="Maruyama S."/>
            <person name="Arias M.C."/>
            <person name="Ball S.G."/>
            <person name="Gile G.H."/>
            <person name="Hirakawa Y."/>
            <person name="Hopkins J.F."/>
            <person name="Kuo A."/>
            <person name="Rensing S.A."/>
            <person name="Schmutz J."/>
            <person name="Symeonidi A."/>
            <person name="Elias M."/>
            <person name="Eveleigh R.J."/>
            <person name="Herman E.K."/>
            <person name="Klute M.J."/>
            <person name="Nakayama T."/>
            <person name="Obornik M."/>
            <person name="Reyes-Prieto A."/>
            <person name="Armbrust E.V."/>
            <person name="Aves S.J."/>
            <person name="Beiko R.G."/>
            <person name="Coutinho P."/>
            <person name="Dacks J.B."/>
            <person name="Durnford D.G."/>
            <person name="Fast N.M."/>
            <person name="Green B.R."/>
            <person name="Grisdale C.J."/>
            <person name="Hempel F."/>
            <person name="Henrissat B."/>
            <person name="Hoppner M.P."/>
            <person name="Ishida K."/>
            <person name="Kim E."/>
            <person name="Koreny L."/>
            <person name="Kroth P.G."/>
            <person name="Liu Y."/>
            <person name="Malik S.B."/>
            <person name="Maier U.G."/>
            <person name="McRose D."/>
            <person name="Mock T."/>
            <person name="Neilson J.A."/>
            <person name="Onodera N.T."/>
            <person name="Poole A.M."/>
            <person name="Pritham E.J."/>
            <person name="Richards T.A."/>
            <person name="Rocap G."/>
            <person name="Roy S.W."/>
            <person name="Sarai C."/>
            <person name="Schaack S."/>
            <person name="Shirato S."/>
            <person name="Slamovits C.H."/>
            <person name="Spencer D.F."/>
            <person name="Suzuki S."/>
            <person name="Worden A.Z."/>
            <person name="Zauner S."/>
            <person name="Barry K."/>
            <person name="Bell C."/>
            <person name="Bharti A.K."/>
            <person name="Crow J.A."/>
            <person name="Grimwood J."/>
            <person name="Kramer R."/>
            <person name="Lindquist E."/>
            <person name="Lucas S."/>
            <person name="Salamov A."/>
            <person name="McFadden G.I."/>
            <person name="Lane C.E."/>
            <person name="Keeling P.J."/>
            <person name="Gray M.W."/>
            <person name="Grigoriev I.V."/>
            <person name="Archibald J.M."/>
        </authorList>
    </citation>
    <scope>NUCLEOTIDE SEQUENCE</scope>
    <source>
        <strain evidence="2 4">CCMP2712</strain>
    </source>
</reference>
<gene>
    <name evidence="2" type="ORF">GUITHDRAFT_160802</name>
</gene>
<organism evidence="2">
    <name type="scientific">Guillardia theta (strain CCMP2712)</name>
    <name type="common">Cryptophyte</name>
    <dbReference type="NCBI Taxonomy" id="905079"/>
    <lineage>
        <taxon>Eukaryota</taxon>
        <taxon>Cryptophyceae</taxon>
        <taxon>Pyrenomonadales</taxon>
        <taxon>Geminigeraceae</taxon>
        <taxon>Guillardia</taxon>
    </lineage>
</organism>
<dbReference type="OrthoDB" id="10681439at2759"/>
<evidence type="ECO:0000313" key="4">
    <source>
        <dbReference type="Proteomes" id="UP000011087"/>
    </source>
</evidence>
<dbReference type="HOGENOM" id="CLU_884111_0_0_1"/>
<dbReference type="Proteomes" id="UP000011087">
    <property type="component" value="Unassembled WGS sequence"/>
</dbReference>
<feature type="signal peptide" evidence="1">
    <location>
        <begin position="1"/>
        <end position="25"/>
    </location>
</feature>
<dbReference type="AlphaFoldDB" id="L1K0V5"/>
<name>L1K0V5_GUITC</name>
<dbReference type="EnsemblProtists" id="EKX54085">
    <property type="protein sequence ID" value="EKX54085"/>
    <property type="gene ID" value="GUITHDRAFT_160802"/>
</dbReference>
<dbReference type="PaxDb" id="55529-EKX54085"/>
<dbReference type="KEGG" id="gtt:GUITHDRAFT_160802"/>
<feature type="chain" id="PRO_5008772009" evidence="1">
    <location>
        <begin position="26"/>
        <end position="315"/>
    </location>
</feature>
<sequence>MTIGIRRINLFSALYILVMAGQCLGFSQTSRHLLFGQRRVACTRKPRSRAQVVCSGYNEYMMPQTDLERISPAEILQRLREERKTKRLPFQEWADRLAPRGDMEEFRLNWVGNVDRHQRQLFWKLITMLCHKLAFPLRVARMVSRLTTVCCVILVLMVTLQRSWSMGVEYTKTTLAPALRLTAIKSWQILSRLSRYAVIELQSLLRVCLGFTIHVSCQLVESLSSSLGRTSPKLPNFVQTIFFILAMPRNTQDNVVKLSGRVPRIQTPLTRVDESHNDNNAIEINLKQEKGWIEAKGLPKLMKVWDVLSSTSIII</sequence>
<reference evidence="3" key="3">
    <citation type="submission" date="2015-06" db="UniProtKB">
        <authorList>
            <consortium name="EnsemblProtists"/>
        </authorList>
    </citation>
    <scope>IDENTIFICATION</scope>
</reference>